<sequence length="1036" mass="113084">MRVGLVANLDTGLALWMGGHDADSAGGWSWSDGAPFQYFNWAPGEPDGRLGRNCLSMRIDGQKWQDEACASLRGYICERRGNVPDPEPDEHEGFLRVYACRGDSLTIDCHGDRVIQIRSATWGRSSNDKCAVGAQTGSCVVPGAVQHVRTYCENRPWCLVRATEDEFGDNCPTITKYLEVTYTCEQNVCVQGLGMESGAIPDSSITASSSLSGCPANEARLHSNSWWSPNSNAGSWLQVDLGSVFQVTGISTQGSARTDHWVTTYHVHTSSNGGTWAPYQENGATYVFAGNEDRTTVVTHLLGITPIVRYVRIVPQSYASTPALRIEIHGCAPSYAVQCGSQNLLGDHNQKITVHCPPGCTLSGNIVYGTSVYRGDSPVCVAGVHAGVVSSDHGGEVTVLRRPGQSLYPGSTRNGVTSQTYEGTWTDSFAFADGELRCESAQWHEFGNSCYHPVTEALSWASARRSCLTMGAELISLGSFTEQAWIESFLYLASGPLWIGLNDLAIERYFLWSDGSDVRYTNWARGQPDGGSVLGQQCVEMRASDGRWNDQVCSVPNFAVCEKPKNHYPAPSVPPIVDGCPQGWLGYADSCYLLDEVEYARGFAKLFCHDHGATIVHVHDIYEQSFLTAVLGSESGRWWLGIAARPNDQGGVDFIWDNGMAVTYTHWGRNMPDTQAGTCVSMEAGTSGGGLWQSEPCNSRLRSVCERPRSGHTPAPPEPTPPGGSCRTDLGWVGSTSLHHCYQINGGRPSQRMNWHEARHDCQLKGAELASFHSAAEEAYVAGLSAGRNLWIGLHALGLTGEMEWSDGTPVDHTNWGPGEPNDVQSVEDCVEVSVSWGRSSFWNDLNCDAVRDWVCRIPRFIQPVVPPTFPPDQPAPECGFSPGWRKFRNVCYLYNDTQRTDFYSALENCLSDGAMLASVHSLAEQTYLSGLVGRGDSALSWIGLWEIGNIEGQYRWTDLSPVGFTNWGHGEPNDAGGAEQCVAMSRLNGQWSDYNCGQSSMGYICKKYPGGSHTRPPPDPAVAWQLPEGLDALWQ</sequence>
<dbReference type="Proteomes" id="UP001318040">
    <property type="component" value="Chromosome 3"/>
</dbReference>
<feature type="domain" description="C-type lectin" evidence="4">
    <location>
        <begin position="15"/>
        <end position="78"/>
    </location>
</feature>
<protein>
    <submittedName>
        <fullName evidence="8">C-type mannose receptor 2-like</fullName>
    </submittedName>
</protein>
<dbReference type="SUPFAM" id="SSF69848">
    <property type="entry name" value="LCCL domain"/>
    <property type="match status" value="1"/>
</dbReference>
<feature type="domain" description="C-type lectin" evidence="4">
    <location>
        <begin position="587"/>
        <end position="706"/>
    </location>
</feature>
<feature type="domain" description="F5/8 type C" evidence="3">
    <location>
        <begin position="189"/>
        <end position="331"/>
    </location>
</feature>
<dbReference type="PROSITE" id="PS01286">
    <property type="entry name" value="FA58C_2"/>
    <property type="match status" value="1"/>
</dbReference>
<evidence type="ECO:0000259" key="4">
    <source>
        <dbReference type="PROSITE" id="PS50041"/>
    </source>
</evidence>
<dbReference type="SUPFAM" id="SSF56436">
    <property type="entry name" value="C-type lectin-like"/>
    <property type="match status" value="5"/>
</dbReference>
<feature type="domain" description="C-type lectin" evidence="4">
    <location>
        <begin position="888"/>
        <end position="999"/>
    </location>
</feature>
<dbReference type="InterPro" id="IPR016187">
    <property type="entry name" value="CTDL_fold"/>
</dbReference>
<feature type="domain" description="C-type lectin" evidence="4">
    <location>
        <begin position="446"/>
        <end position="562"/>
    </location>
</feature>
<dbReference type="SMART" id="SM00603">
    <property type="entry name" value="LCCL"/>
    <property type="match status" value="1"/>
</dbReference>
<accession>A0AAJ7U3T9</accession>
<dbReference type="InterPro" id="IPR004043">
    <property type="entry name" value="LCCL"/>
</dbReference>
<dbReference type="PROSITE" id="PS50820">
    <property type="entry name" value="LCCL"/>
    <property type="match status" value="1"/>
</dbReference>
<feature type="region of interest" description="Disordered" evidence="2">
    <location>
        <begin position="704"/>
        <end position="727"/>
    </location>
</feature>
<dbReference type="RefSeq" id="XP_032829182.1">
    <property type="nucleotide sequence ID" value="XM_032973291.1"/>
</dbReference>
<name>A0AAJ7U3T9_PETMA</name>
<dbReference type="PROSITE" id="PS50022">
    <property type="entry name" value="FA58C_3"/>
    <property type="match status" value="1"/>
</dbReference>
<feature type="domain" description="LCCL" evidence="6">
    <location>
        <begin position="333"/>
        <end position="420"/>
    </location>
</feature>
<dbReference type="SUPFAM" id="SSF49785">
    <property type="entry name" value="Galactose-binding domain-like"/>
    <property type="match status" value="1"/>
</dbReference>
<dbReference type="InterPro" id="IPR000922">
    <property type="entry name" value="Lectin_gal-bd_dom"/>
</dbReference>
<dbReference type="InterPro" id="IPR000421">
    <property type="entry name" value="FA58C"/>
</dbReference>
<evidence type="ECO:0000259" key="6">
    <source>
        <dbReference type="PROSITE" id="PS50820"/>
    </source>
</evidence>
<dbReference type="Gene3D" id="2.60.120.740">
    <property type="match status" value="1"/>
</dbReference>
<dbReference type="Pfam" id="PF03815">
    <property type="entry name" value="LCCL"/>
    <property type="match status" value="1"/>
</dbReference>
<evidence type="ECO:0000256" key="1">
    <source>
        <dbReference type="ARBA" id="ARBA00023157"/>
    </source>
</evidence>
<dbReference type="Pfam" id="PF00754">
    <property type="entry name" value="F5_F8_type_C"/>
    <property type="match status" value="1"/>
</dbReference>
<dbReference type="PROSITE" id="PS01285">
    <property type="entry name" value="FA58C_1"/>
    <property type="match status" value="1"/>
</dbReference>
<dbReference type="SMART" id="SM00034">
    <property type="entry name" value="CLECT"/>
    <property type="match status" value="5"/>
</dbReference>
<dbReference type="Gene3D" id="3.10.100.10">
    <property type="entry name" value="Mannose-Binding Protein A, subunit A"/>
    <property type="match status" value="5"/>
</dbReference>
<dbReference type="InterPro" id="IPR008979">
    <property type="entry name" value="Galactose-bd-like_sf"/>
</dbReference>
<dbReference type="CDD" id="cd00037">
    <property type="entry name" value="CLECT"/>
    <property type="match status" value="4"/>
</dbReference>
<dbReference type="GO" id="GO:0030246">
    <property type="term" value="F:carbohydrate binding"/>
    <property type="evidence" value="ECO:0007669"/>
    <property type="project" value="InterPro"/>
</dbReference>
<gene>
    <name evidence="8" type="primary">LOC116953251</name>
</gene>
<dbReference type="CDD" id="cd22823">
    <property type="entry name" value="Gal_Rha_Lectin"/>
    <property type="match status" value="1"/>
</dbReference>
<organism evidence="7 8">
    <name type="scientific">Petromyzon marinus</name>
    <name type="common">Sea lamprey</name>
    <dbReference type="NCBI Taxonomy" id="7757"/>
    <lineage>
        <taxon>Eukaryota</taxon>
        <taxon>Metazoa</taxon>
        <taxon>Chordata</taxon>
        <taxon>Craniata</taxon>
        <taxon>Vertebrata</taxon>
        <taxon>Cyclostomata</taxon>
        <taxon>Hyperoartia</taxon>
        <taxon>Petromyzontiformes</taxon>
        <taxon>Petromyzontidae</taxon>
        <taxon>Petromyzon</taxon>
    </lineage>
</organism>
<dbReference type="KEGG" id="pmrn:116953251"/>
<dbReference type="InterPro" id="IPR043159">
    <property type="entry name" value="Lectin_gal-bd_sf"/>
</dbReference>
<proteinExistence type="predicted"/>
<dbReference type="PROSITE" id="PS50041">
    <property type="entry name" value="C_TYPE_LECTIN_2"/>
    <property type="match status" value="5"/>
</dbReference>
<dbReference type="InterPro" id="IPR018378">
    <property type="entry name" value="C-type_lectin_CS"/>
</dbReference>
<dbReference type="Gene3D" id="2.60.120.260">
    <property type="entry name" value="Galactose-binding domain-like"/>
    <property type="match status" value="1"/>
</dbReference>
<dbReference type="PANTHER" id="PTHR22803">
    <property type="entry name" value="MANNOSE, PHOSPHOLIPASE, LECTIN RECEPTOR RELATED"/>
    <property type="match status" value="1"/>
</dbReference>
<feature type="domain" description="C-type lectin" evidence="4">
    <location>
        <begin position="740"/>
        <end position="857"/>
    </location>
</feature>
<dbReference type="PROSITE" id="PS50228">
    <property type="entry name" value="SUEL_LECTIN"/>
    <property type="match status" value="1"/>
</dbReference>
<evidence type="ECO:0000259" key="5">
    <source>
        <dbReference type="PROSITE" id="PS50228"/>
    </source>
</evidence>
<evidence type="ECO:0000256" key="2">
    <source>
        <dbReference type="SAM" id="MobiDB-lite"/>
    </source>
</evidence>
<dbReference type="InterPro" id="IPR001304">
    <property type="entry name" value="C-type_lectin-like"/>
</dbReference>
<evidence type="ECO:0000259" key="3">
    <source>
        <dbReference type="PROSITE" id="PS50022"/>
    </source>
</evidence>
<dbReference type="CDD" id="cd00057">
    <property type="entry name" value="FA58C"/>
    <property type="match status" value="1"/>
</dbReference>
<reference evidence="8" key="1">
    <citation type="submission" date="2025-08" db="UniProtKB">
        <authorList>
            <consortium name="RefSeq"/>
        </authorList>
    </citation>
    <scope>IDENTIFICATION</scope>
    <source>
        <tissue evidence="8">Sperm</tissue>
    </source>
</reference>
<dbReference type="AlphaFoldDB" id="A0AAJ7U3T9"/>
<keyword evidence="1" id="KW-1015">Disulfide bond</keyword>
<feature type="domain" description="SUEL-type lectin" evidence="5">
    <location>
        <begin position="99"/>
        <end position="185"/>
    </location>
</feature>
<dbReference type="Pfam" id="PF02140">
    <property type="entry name" value="SUEL_Lectin"/>
    <property type="match status" value="1"/>
</dbReference>
<dbReference type="InterPro" id="IPR016186">
    <property type="entry name" value="C-type_lectin-like/link_sf"/>
</dbReference>
<dbReference type="Gene3D" id="2.170.130.20">
    <property type="entry name" value="LCCL-like domain"/>
    <property type="match status" value="1"/>
</dbReference>
<dbReference type="InterPro" id="IPR036609">
    <property type="entry name" value="LCCL_sf"/>
</dbReference>
<keyword evidence="7" id="KW-1185">Reference proteome</keyword>
<dbReference type="SMART" id="SM00231">
    <property type="entry name" value="FA58C"/>
    <property type="match status" value="1"/>
</dbReference>
<dbReference type="InterPro" id="IPR050111">
    <property type="entry name" value="C-type_lectin/snaclec_domain"/>
</dbReference>
<dbReference type="PROSITE" id="PS00615">
    <property type="entry name" value="C_TYPE_LECTIN_1"/>
    <property type="match status" value="4"/>
</dbReference>
<evidence type="ECO:0000313" key="8">
    <source>
        <dbReference type="RefSeq" id="XP_032829182.1"/>
    </source>
</evidence>
<dbReference type="Pfam" id="PF00059">
    <property type="entry name" value="Lectin_C"/>
    <property type="match status" value="5"/>
</dbReference>
<evidence type="ECO:0000313" key="7">
    <source>
        <dbReference type="Proteomes" id="UP001318040"/>
    </source>
</evidence>